<sequence>MTDPRIEAAIDAVLQARRWRDRTWGDGAIGGFNYSTDEKKRYVIRDHEAEEREGKTVVLHETDDRKVHEREFERACLRREIVAVLQAADVAAWRPIESAPRDGTNILASWQRNDGKTFVVRVYWDAEFSGETNEETGLYEWKGAWTDDSVASWGMEERHSYECTHWMPLPAPPAETSYD</sequence>
<dbReference type="EMBL" id="JABXXR010000007">
    <property type="protein sequence ID" value="NVN39382.1"/>
    <property type="molecule type" value="Genomic_DNA"/>
</dbReference>
<keyword evidence="3" id="KW-1185">Reference proteome</keyword>
<dbReference type="RefSeq" id="WP_176612400.1">
    <property type="nucleotide sequence ID" value="NZ_JABXXR010000007.1"/>
</dbReference>
<dbReference type="AlphaFoldDB" id="A0A850PBR4"/>
<accession>A0A850PBR4</accession>
<evidence type="ECO:0000313" key="2">
    <source>
        <dbReference type="EMBL" id="NVN39382.1"/>
    </source>
</evidence>
<evidence type="ECO:0000313" key="3">
    <source>
        <dbReference type="Proteomes" id="UP000585665"/>
    </source>
</evidence>
<comment type="caution">
    <text evidence="2">The sequence shown here is derived from an EMBL/GenBank/DDBJ whole genome shotgun (WGS) entry which is preliminary data.</text>
</comment>
<feature type="domain" description="DUF551" evidence="1">
    <location>
        <begin position="100"/>
        <end position="173"/>
    </location>
</feature>
<gene>
    <name evidence="2" type="ORF">HUK82_02215</name>
</gene>
<evidence type="ECO:0000259" key="1">
    <source>
        <dbReference type="Pfam" id="PF04448"/>
    </source>
</evidence>
<reference evidence="2 3" key="1">
    <citation type="submission" date="2020-06" db="EMBL/GenBank/DDBJ databases">
        <title>Description of novel acetic acid bacteria.</title>
        <authorList>
            <person name="Sombolestani A."/>
        </authorList>
    </citation>
    <scope>NUCLEOTIDE SEQUENCE [LARGE SCALE GENOMIC DNA]</scope>
    <source>
        <strain evidence="2 3">LMG 27010</strain>
    </source>
</reference>
<name>A0A850PBR4_9PROT</name>
<dbReference type="Proteomes" id="UP000585665">
    <property type="component" value="Unassembled WGS sequence"/>
</dbReference>
<proteinExistence type="predicted"/>
<dbReference type="InterPro" id="IPR007539">
    <property type="entry name" value="DUF551"/>
</dbReference>
<organism evidence="2 3">
    <name type="scientific">Ameyamaea chiangmaiensis</name>
    <dbReference type="NCBI Taxonomy" id="442969"/>
    <lineage>
        <taxon>Bacteria</taxon>
        <taxon>Pseudomonadati</taxon>
        <taxon>Pseudomonadota</taxon>
        <taxon>Alphaproteobacteria</taxon>
        <taxon>Acetobacterales</taxon>
        <taxon>Acetobacteraceae</taxon>
        <taxon>Ameyamaea</taxon>
    </lineage>
</organism>
<protein>
    <submittedName>
        <fullName evidence="2">DUF551 domain-containing protein</fullName>
    </submittedName>
</protein>
<dbReference type="Pfam" id="PF04448">
    <property type="entry name" value="DUF551"/>
    <property type="match status" value="1"/>
</dbReference>